<feature type="compositionally biased region" description="Polar residues" evidence="2">
    <location>
        <begin position="350"/>
        <end position="361"/>
    </location>
</feature>
<feature type="compositionally biased region" description="Acidic residues" evidence="2">
    <location>
        <begin position="66"/>
        <end position="78"/>
    </location>
</feature>
<accession>A0AAU9KCK7</accession>
<keyword evidence="4" id="KW-1185">Reference proteome</keyword>
<organism evidence="3 4">
    <name type="scientific">Blepharisma stoltei</name>
    <dbReference type="NCBI Taxonomy" id="1481888"/>
    <lineage>
        <taxon>Eukaryota</taxon>
        <taxon>Sar</taxon>
        <taxon>Alveolata</taxon>
        <taxon>Ciliophora</taxon>
        <taxon>Postciliodesmatophora</taxon>
        <taxon>Heterotrichea</taxon>
        <taxon>Heterotrichida</taxon>
        <taxon>Blepharismidae</taxon>
        <taxon>Blepharisma</taxon>
    </lineage>
</organism>
<comment type="caution">
    <text evidence="3">The sequence shown here is derived from an EMBL/GenBank/DDBJ whole genome shotgun (WGS) entry which is preliminary data.</text>
</comment>
<keyword evidence="1" id="KW-0175">Coiled coil</keyword>
<feature type="coiled-coil region" evidence="1">
    <location>
        <begin position="212"/>
        <end position="328"/>
    </location>
</feature>
<feature type="region of interest" description="Disordered" evidence="2">
    <location>
        <begin position="350"/>
        <end position="376"/>
    </location>
</feature>
<dbReference type="Proteomes" id="UP001162131">
    <property type="component" value="Unassembled WGS sequence"/>
</dbReference>
<dbReference type="EMBL" id="CAJZBQ010000062">
    <property type="protein sequence ID" value="CAG9335743.1"/>
    <property type="molecule type" value="Genomic_DNA"/>
</dbReference>
<evidence type="ECO:0000256" key="1">
    <source>
        <dbReference type="SAM" id="Coils"/>
    </source>
</evidence>
<dbReference type="AlphaFoldDB" id="A0AAU9KCK7"/>
<protein>
    <submittedName>
        <fullName evidence="3">Uncharacterized protein</fullName>
    </submittedName>
</protein>
<proteinExistence type="predicted"/>
<gene>
    <name evidence="3" type="ORF">BSTOLATCC_MIC64206</name>
</gene>
<sequence length="437" mass="50913">MFPLNRSRTLPIDHDNPPTHRSATPLIQVNRTPKIDTEFPNFELPELKLSPSFPISKVTSRRCSDSSEDITDEESEEEKDTITIIPSSPNDLLSWHKAKQQAIIDNIRLAKEEEIANTSRLYRKSFTKALEDSMAQQKLEYIKTITSLRNEAYEIKGVISKRDYTITYLADMLTDTYLQLTEQRIKLGKTDKFSIEPENSEEKVPEIIEPKDKNLLAEVQSLKLQIKSLKNVCEMYQEDASKANEKVKKLEQEKKELIRAYEEEVNELKTQLNAKTLEYQEYIKTKNKELENIRFESKKEIELRDILLERFKDHVEILKGELKNAKIVLQSPRLRMQYHEKLKDYVDEVQNSSPLSETQKSLVRKNSPKTPRQEKKSKLIIKAEGTTDASILDRSYVVRQISPQKRPTTSSTPRYSFLRVKPDTAICERRHTKTPEL</sequence>
<evidence type="ECO:0000313" key="3">
    <source>
        <dbReference type="EMBL" id="CAG9335743.1"/>
    </source>
</evidence>
<evidence type="ECO:0000313" key="4">
    <source>
        <dbReference type="Proteomes" id="UP001162131"/>
    </source>
</evidence>
<feature type="region of interest" description="Disordered" evidence="2">
    <location>
        <begin position="1"/>
        <end position="24"/>
    </location>
</feature>
<name>A0AAU9KCK7_9CILI</name>
<reference evidence="3" key="1">
    <citation type="submission" date="2021-09" db="EMBL/GenBank/DDBJ databases">
        <authorList>
            <consortium name="AG Swart"/>
            <person name="Singh M."/>
            <person name="Singh A."/>
            <person name="Seah K."/>
            <person name="Emmerich C."/>
        </authorList>
    </citation>
    <scope>NUCLEOTIDE SEQUENCE</scope>
    <source>
        <strain evidence="3">ATCC30299</strain>
    </source>
</reference>
<feature type="region of interest" description="Disordered" evidence="2">
    <location>
        <begin position="58"/>
        <end position="78"/>
    </location>
</feature>
<evidence type="ECO:0000256" key="2">
    <source>
        <dbReference type="SAM" id="MobiDB-lite"/>
    </source>
</evidence>